<organism evidence="2 3">
    <name type="scientific">Thiomicrorhabdus marina</name>
    <dbReference type="NCBI Taxonomy" id="2818442"/>
    <lineage>
        <taxon>Bacteria</taxon>
        <taxon>Pseudomonadati</taxon>
        <taxon>Pseudomonadota</taxon>
        <taxon>Gammaproteobacteria</taxon>
        <taxon>Thiotrichales</taxon>
        <taxon>Piscirickettsiaceae</taxon>
        <taxon>Thiomicrorhabdus</taxon>
    </lineage>
</organism>
<gene>
    <name evidence="2" type="ORF">J3998_04895</name>
</gene>
<keyword evidence="3" id="KW-1185">Reference proteome</keyword>
<dbReference type="Proteomes" id="UP000664835">
    <property type="component" value="Unassembled WGS sequence"/>
</dbReference>
<dbReference type="RefSeq" id="WP_208148352.1">
    <property type="nucleotide sequence ID" value="NZ_JAGETV010000006.1"/>
</dbReference>
<name>A0ABS3Q3K6_9GAMM</name>
<feature type="region of interest" description="Disordered" evidence="1">
    <location>
        <begin position="95"/>
        <end position="114"/>
    </location>
</feature>
<proteinExistence type="predicted"/>
<accession>A0ABS3Q3K6</accession>
<evidence type="ECO:0000313" key="3">
    <source>
        <dbReference type="Proteomes" id="UP000664835"/>
    </source>
</evidence>
<evidence type="ECO:0000313" key="2">
    <source>
        <dbReference type="EMBL" id="MBO1926906.1"/>
    </source>
</evidence>
<dbReference type="EMBL" id="JAGETV010000006">
    <property type="protein sequence ID" value="MBO1926906.1"/>
    <property type="molecule type" value="Genomic_DNA"/>
</dbReference>
<sequence>MANSRRFFRFDVMLRIYLQREKTELKHASQLLKGQQRYRLQQQVRSLDGILGQLLQDISNRGSHLYDLFYSMNQRLNYLDWLLNELLEQRNPQEHPEFKFRSRDDNKHQAPEVKKDSPTSLLVAGLYGEIDNALKVLKDSVENVLDGRLFIFNQPQKNDFDSRFYVTNLDSLVAREVTAAMILDKLSHKYNLLNQLFNLLKTAYEPISSAEGWPKQQINLSAGGVAFLSEEKYEVLQTVDVFMELDQITLARGKVLYSRPENSRQAAAHHQELYRTAIEFQMPSSRTQQQIDDYLQHQEVRQALQQIPSVTAWDF</sequence>
<evidence type="ECO:0000256" key="1">
    <source>
        <dbReference type="SAM" id="MobiDB-lite"/>
    </source>
</evidence>
<reference evidence="2 3" key="1">
    <citation type="submission" date="2021-03" db="EMBL/GenBank/DDBJ databases">
        <title>Thiomicrorhabdus sp.nov.,novel sulfur-oxidizing bacteria isolated from coastal sediment.</title>
        <authorList>
            <person name="Liu X."/>
        </authorList>
    </citation>
    <scope>NUCLEOTIDE SEQUENCE [LARGE SCALE GENOMIC DNA]</scope>
    <source>
        <strain evidence="2 3">6S2-11</strain>
    </source>
</reference>
<comment type="caution">
    <text evidence="2">The sequence shown here is derived from an EMBL/GenBank/DDBJ whole genome shotgun (WGS) entry which is preliminary data.</text>
</comment>
<protein>
    <submittedName>
        <fullName evidence="2">PilZ domain-containing protein</fullName>
    </submittedName>
</protein>